<dbReference type="EMBL" id="JBHUII010000001">
    <property type="protein sequence ID" value="MFD2204727.1"/>
    <property type="molecule type" value="Genomic_DNA"/>
</dbReference>
<dbReference type="InterPro" id="IPR003615">
    <property type="entry name" value="HNH_nuc"/>
</dbReference>
<name>A0ABW5BF48_9PROT</name>
<evidence type="ECO:0000259" key="1">
    <source>
        <dbReference type="Pfam" id="PF13391"/>
    </source>
</evidence>
<keyword evidence="2" id="KW-0540">Nuclease</keyword>
<dbReference type="RefSeq" id="WP_380248598.1">
    <property type="nucleotide sequence ID" value="NZ_JBHUII010000001.1"/>
</dbReference>
<dbReference type="Pfam" id="PF13391">
    <property type="entry name" value="HNH_2"/>
    <property type="match status" value="1"/>
</dbReference>
<feature type="domain" description="HNH nuclease" evidence="1">
    <location>
        <begin position="200"/>
        <end position="253"/>
    </location>
</feature>
<comment type="caution">
    <text evidence="2">The sequence shown here is derived from an EMBL/GenBank/DDBJ whole genome shotgun (WGS) entry which is preliminary data.</text>
</comment>
<reference evidence="3" key="1">
    <citation type="journal article" date="2019" name="Int. J. Syst. Evol. Microbiol.">
        <title>The Global Catalogue of Microorganisms (GCM) 10K type strain sequencing project: providing services to taxonomists for standard genome sequencing and annotation.</title>
        <authorList>
            <consortium name="The Broad Institute Genomics Platform"/>
            <consortium name="The Broad Institute Genome Sequencing Center for Infectious Disease"/>
            <person name="Wu L."/>
            <person name="Ma J."/>
        </authorList>
    </citation>
    <scope>NUCLEOTIDE SEQUENCE [LARGE SCALE GENOMIC DNA]</scope>
    <source>
        <strain evidence="3">CGMCC 4.7192</strain>
    </source>
</reference>
<gene>
    <name evidence="2" type="ORF">ACFSKO_03865</name>
</gene>
<evidence type="ECO:0000313" key="2">
    <source>
        <dbReference type="EMBL" id="MFD2204727.1"/>
    </source>
</evidence>
<dbReference type="GO" id="GO:0004519">
    <property type="term" value="F:endonuclease activity"/>
    <property type="evidence" value="ECO:0007669"/>
    <property type="project" value="UniProtKB-KW"/>
</dbReference>
<evidence type="ECO:0000313" key="3">
    <source>
        <dbReference type="Proteomes" id="UP001597294"/>
    </source>
</evidence>
<accession>A0ABW5BF48</accession>
<protein>
    <submittedName>
        <fullName evidence="2">HNH endonuclease</fullName>
    </submittedName>
</protein>
<keyword evidence="2" id="KW-0255">Endonuclease</keyword>
<sequence>MAKGVFVHRADSIYDDFPEEKYQFPKRYLNRANKFENDWIVYYEPRGGGGRLGYTAIAKIDRIEPDNLNDGMYIARIAPRTFLSFEEFVSFRKENGFMESDLGKKDGSLNGGLIQWAIRPISDADFNQIVLQGFPEETDLLPRVDEIDRNKNSLEWGGLLEKKSGFFHETERFRVEQTISRIPRDRVFRKHVLKAYDSRCAITGLQLINGGGRAEVEAAHIKPVAQHGPDTVRNGIALSGTVHWMFDRGLISLSDELDILISRQVNDPTQIERLVNSSGKALAPENPALRPHPKFLGWHRENCFKA</sequence>
<dbReference type="Proteomes" id="UP001597294">
    <property type="component" value="Unassembled WGS sequence"/>
</dbReference>
<proteinExistence type="predicted"/>
<organism evidence="2 3">
    <name type="scientific">Kiloniella antarctica</name>
    <dbReference type="NCBI Taxonomy" id="1550907"/>
    <lineage>
        <taxon>Bacteria</taxon>
        <taxon>Pseudomonadati</taxon>
        <taxon>Pseudomonadota</taxon>
        <taxon>Alphaproteobacteria</taxon>
        <taxon>Rhodospirillales</taxon>
        <taxon>Kiloniellaceae</taxon>
        <taxon>Kiloniella</taxon>
    </lineage>
</organism>
<keyword evidence="2" id="KW-0378">Hydrolase</keyword>
<keyword evidence="3" id="KW-1185">Reference proteome</keyword>